<dbReference type="HAMAP" id="MF_00406">
    <property type="entry name" value="FabZ"/>
    <property type="match status" value="1"/>
</dbReference>
<keyword evidence="7 10" id="KW-0443">Lipid metabolism</keyword>
<dbReference type="EC" id="4.2.1.59" evidence="10"/>
<comment type="caution">
    <text evidence="11">The sequence shown here is derived from an EMBL/GenBank/DDBJ whole genome shotgun (WGS) entry which is preliminary data.</text>
</comment>
<comment type="catalytic activity">
    <reaction evidence="1 10">
        <text>a (3R)-hydroxyacyl-[ACP] = a (2E)-enoyl-[ACP] + H2O</text>
        <dbReference type="Rhea" id="RHEA:13097"/>
        <dbReference type="Rhea" id="RHEA-COMP:9925"/>
        <dbReference type="Rhea" id="RHEA-COMP:9945"/>
        <dbReference type="ChEBI" id="CHEBI:15377"/>
        <dbReference type="ChEBI" id="CHEBI:78784"/>
        <dbReference type="ChEBI" id="CHEBI:78827"/>
        <dbReference type="EC" id="4.2.1.59"/>
    </reaction>
</comment>
<evidence type="ECO:0000256" key="10">
    <source>
        <dbReference type="HAMAP-Rule" id="MF_00406"/>
    </source>
</evidence>
<comment type="function">
    <text evidence="9 10">Involved in unsaturated fatty acids biosynthesis. Catalyzes the dehydration of short chain beta-hydroxyacyl-ACPs and long chain saturated and unsaturated beta-hydroxyacyl-ACPs.</text>
</comment>
<evidence type="ECO:0000256" key="7">
    <source>
        <dbReference type="ARBA" id="ARBA00023098"/>
    </source>
</evidence>
<dbReference type="CDD" id="cd01288">
    <property type="entry name" value="FabZ"/>
    <property type="match status" value="1"/>
</dbReference>
<comment type="subcellular location">
    <subcellularLocation>
        <location evidence="2 10">Cytoplasm</location>
    </subcellularLocation>
</comment>
<dbReference type="GO" id="GO:0006633">
    <property type="term" value="P:fatty acid biosynthetic process"/>
    <property type="evidence" value="ECO:0007669"/>
    <property type="project" value="UniProtKB-UniRule"/>
</dbReference>
<keyword evidence="5 10" id="KW-0444">Lipid biosynthesis</keyword>
<dbReference type="PANTHER" id="PTHR30272:SF1">
    <property type="entry name" value="3-HYDROXYACYL-[ACYL-CARRIER-PROTEIN] DEHYDRATASE"/>
    <property type="match status" value="1"/>
</dbReference>
<sequence>MTLRGDYTVLDIKQIQEIIPHRPPFLLVDKILEIEDGKRAVGLKNVTINEPFFIGHFPEYPVMPGVLITEALAQVGAVAILNLEGNKGKIGFLAGLDNFRFRGQVVPGDTLMLEVEITRLKGSIGKGKATAKVGDKVVAEGEIMFALSDPS</sequence>
<name>A0A855Y5X3_9BACL</name>
<dbReference type="GO" id="GO:0009245">
    <property type="term" value="P:lipid A biosynthetic process"/>
    <property type="evidence" value="ECO:0007669"/>
    <property type="project" value="UniProtKB-UniRule"/>
</dbReference>
<dbReference type="AlphaFoldDB" id="A0A855Y5X3"/>
<dbReference type="GO" id="GO:0019171">
    <property type="term" value="F:(3R)-hydroxyacyl-[acyl-carrier-protein] dehydratase activity"/>
    <property type="evidence" value="ECO:0007669"/>
    <property type="project" value="UniProtKB-EC"/>
</dbReference>
<evidence type="ECO:0000256" key="1">
    <source>
        <dbReference type="ARBA" id="ARBA00001055"/>
    </source>
</evidence>
<keyword evidence="6 10" id="KW-0441">Lipid A biosynthesis</keyword>
<feature type="active site" evidence="10">
    <location>
        <position position="56"/>
    </location>
</feature>
<evidence type="ECO:0000256" key="6">
    <source>
        <dbReference type="ARBA" id="ARBA00022556"/>
    </source>
</evidence>
<accession>A0A855Y5X3</accession>
<evidence type="ECO:0000256" key="4">
    <source>
        <dbReference type="ARBA" id="ARBA00022490"/>
    </source>
</evidence>
<protein>
    <recommendedName>
        <fullName evidence="10">3-hydroxyacyl-[acyl-carrier-protein] dehydratase FabZ</fullName>
        <ecNumber evidence="10">4.2.1.59</ecNumber>
    </recommendedName>
    <alternativeName>
        <fullName evidence="10">(3R)-hydroxymyristoyl-[acyl-carrier-protein] dehydratase</fullName>
        <shortName evidence="10">(3R)-hydroxymyristoyl-ACP dehydrase</shortName>
    </alternativeName>
    <alternativeName>
        <fullName evidence="10">Beta-hydroxyacyl-ACP dehydratase</fullName>
    </alternativeName>
</protein>
<dbReference type="InterPro" id="IPR013114">
    <property type="entry name" value="FabA_FabZ"/>
</dbReference>
<dbReference type="Proteomes" id="UP000247078">
    <property type="component" value="Unassembled WGS sequence"/>
</dbReference>
<dbReference type="GO" id="GO:0016020">
    <property type="term" value="C:membrane"/>
    <property type="evidence" value="ECO:0007669"/>
    <property type="project" value="GOC"/>
</dbReference>
<organism evidence="11 12">
    <name type="scientific">Paenibacillus pabuli</name>
    <dbReference type="NCBI Taxonomy" id="1472"/>
    <lineage>
        <taxon>Bacteria</taxon>
        <taxon>Bacillati</taxon>
        <taxon>Bacillota</taxon>
        <taxon>Bacilli</taxon>
        <taxon>Bacillales</taxon>
        <taxon>Paenibacillaceae</taxon>
        <taxon>Paenibacillus</taxon>
    </lineage>
</organism>
<dbReference type="EMBL" id="QGTZ01000009">
    <property type="protein sequence ID" value="PWW37314.1"/>
    <property type="molecule type" value="Genomic_DNA"/>
</dbReference>
<evidence type="ECO:0000256" key="2">
    <source>
        <dbReference type="ARBA" id="ARBA00004496"/>
    </source>
</evidence>
<dbReference type="Pfam" id="PF07977">
    <property type="entry name" value="FabA"/>
    <property type="match status" value="1"/>
</dbReference>
<keyword evidence="4 10" id="KW-0963">Cytoplasm</keyword>
<keyword evidence="8 10" id="KW-0456">Lyase</keyword>
<evidence type="ECO:0000256" key="3">
    <source>
        <dbReference type="ARBA" id="ARBA00009174"/>
    </source>
</evidence>
<evidence type="ECO:0000313" key="11">
    <source>
        <dbReference type="EMBL" id="PWW37314.1"/>
    </source>
</evidence>
<dbReference type="InterPro" id="IPR010084">
    <property type="entry name" value="FabZ"/>
</dbReference>
<evidence type="ECO:0000256" key="9">
    <source>
        <dbReference type="ARBA" id="ARBA00025049"/>
    </source>
</evidence>
<comment type="similarity">
    <text evidence="3 10">Belongs to the thioester dehydratase family. FabZ subfamily.</text>
</comment>
<dbReference type="NCBIfam" id="NF000582">
    <property type="entry name" value="PRK00006.1"/>
    <property type="match status" value="1"/>
</dbReference>
<evidence type="ECO:0000313" key="12">
    <source>
        <dbReference type="Proteomes" id="UP000247078"/>
    </source>
</evidence>
<proteinExistence type="inferred from homology"/>
<dbReference type="Gene3D" id="3.10.129.10">
    <property type="entry name" value="Hotdog Thioesterase"/>
    <property type="match status" value="1"/>
</dbReference>
<dbReference type="SUPFAM" id="SSF54637">
    <property type="entry name" value="Thioesterase/thiol ester dehydrase-isomerase"/>
    <property type="match status" value="1"/>
</dbReference>
<dbReference type="PANTHER" id="PTHR30272">
    <property type="entry name" value="3-HYDROXYACYL-[ACYL-CARRIER-PROTEIN] DEHYDRATASE"/>
    <property type="match status" value="1"/>
</dbReference>
<dbReference type="GO" id="GO:0005737">
    <property type="term" value="C:cytoplasm"/>
    <property type="evidence" value="ECO:0007669"/>
    <property type="project" value="UniProtKB-SubCell"/>
</dbReference>
<evidence type="ECO:0000256" key="5">
    <source>
        <dbReference type="ARBA" id="ARBA00022516"/>
    </source>
</evidence>
<dbReference type="NCBIfam" id="TIGR01750">
    <property type="entry name" value="fabZ"/>
    <property type="match status" value="1"/>
</dbReference>
<dbReference type="FunFam" id="3.10.129.10:FF:000001">
    <property type="entry name" value="3-hydroxyacyl-[acyl-carrier-protein] dehydratase FabZ"/>
    <property type="match status" value="1"/>
</dbReference>
<reference evidence="11 12" key="1">
    <citation type="submission" date="2018-05" db="EMBL/GenBank/DDBJ databases">
        <title>Freshwater and sediment microbial communities from various areas in North America, analyzing microbe dynamics in response to fracking.</title>
        <authorList>
            <person name="Lamendella R."/>
        </authorList>
    </citation>
    <scope>NUCLEOTIDE SEQUENCE [LARGE SCALE GENOMIC DNA]</scope>
    <source>
        <strain evidence="11 12">DB-3</strain>
    </source>
</reference>
<evidence type="ECO:0000256" key="8">
    <source>
        <dbReference type="ARBA" id="ARBA00023239"/>
    </source>
</evidence>
<dbReference type="InterPro" id="IPR029069">
    <property type="entry name" value="HotDog_dom_sf"/>
</dbReference>
<gene>
    <name evidence="10" type="primary">fabZ</name>
    <name evidence="11" type="ORF">DET56_109200</name>
</gene>